<dbReference type="GO" id="GO:0016787">
    <property type="term" value="F:hydrolase activity"/>
    <property type="evidence" value="ECO:0007669"/>
    <property type="project" value="UniProtKB-KW"/>
</dbReference>
<protein>
    <submittedName>
        <fullName evidence="3">Glycoside hydrolase family 127 protein</fullName>
    </submittedName>
</protein>
<gene>
    <name evidence="3" type="ORF">DZF97_18565</name>
</gene>
<feature type="non-terminal residue" evidence="3">
    <location>
        <position position="87"/>
    </location>
</feature>
<evidence type="ECO:0000259" key="2">
    <source>
        <dbReference type="Pfam" id="PF20737"/>
    </source>
</evidence>
<feature type="domain" description="Non-reducing end beta-L-arabinofuranosidase-like GH127 C-terminal" evidence="2">
    <location>
        <begin position="8"/>
        <end position="57"/>
    </location>
</feature>
<evidence type="ECO:0000313" key="4">
    <source>
        <dbReference type="Proteomes" id="UP000265361"/>
    </source>
</evidence>
<name>A0A399NLQ8_9MICO</name>
<reference evidence="3 4" key="1">
    <citation type="submission" date="2018-08" db="EMBL/GenBank/DDBJ databases">
        <title>Genome Sequence of Clavibacter michiganensis Subspecies type strains, and the Atypical Peach-Colored Strains Isolated from Tomato.</title>
        <authorList>
            <person name="Osdaghi E."/>
            <person name="Portier P."/>
            <person name="Briand M."/>
            <person name="Jacques M.-A."/>
        </authorList>
    </citation>
    <scope>NUCLEOTIDE SEQUENCE [LARGE SCALE GENOMIC DNA]</scope>
    <source>
        <strain evidence="3 4">CFBP 7577</strain>
    </source>
</reference>
<evidence type="ECO:0000256" key="1">
    <source>
        <dbReference type="SAM" id="MobiDB-lite"/>
    </source>
</evidence>
<keyword evidence="3" id="KW-0378">Hydrolase</keyword>
<dbReference type="EMBL" id="QWED01001268">
    <property type="protein sequence ID" value="RII95085.1"/>
    <property type="molecule type" value="Genomic_DNA"/>
</dbReference>
<dbReference type="Pfam" id="PF20737">
    <property type="entry name" value="Glyco_hydro127C"/>
    <property type="match status" value="1"/>
</dbReference>
<sequence length="87" mass="8964">VVELDMPVRALGSHPHLDATRGTLAVARGPVVYAVEQEDAGAPVDDLLLDPRDLAAARPVPLPVADPWGPASDARAETGPGLALAVR</sequence>
<comment type="caution">
    <text evidence="3">The sequence shown here is derived from an EMBL/GenBank/DDBJ whole genome shotgun (WGS) entry which is preliminary data.</text>
</comment>
<proteinExistence type="predicted"/>
<accession>A0A399NLQ8</accession>
<feature type="non-terminal residue" evidence="3">
    <location>
        <position position="1"/>
    </location>
</feature>
<feature type="region of interest" description="Disordered" evidence="1">
    <location>
        <begin position="62"/>
        <end position="87"/>
    </location>
</feature>
<dbReference type="InterPro" id="IPR049049">
    <property type="entry name" value="Beta-AFase-like_GH127_C"/>
</dbReference>
<evidence type="ECO:0000313" key="3">
    <source>
        <dbReference type="EMBL" id="RII95085.1"/>
    </source>
</evidence>
<dbReference type="AlphaFoldDB" id="A0A399NLQ8"/>
<organism evidence="3 4">
    <name type="scientific">Clavibacter nebraskensis</name>
    <dbReference type="NCBI Taxonomy" id="31963"/>
    <lineage>
        <taxon>Bacteria</taxon>
        <taxon>Bacillati</taxon>
        <taxon>Actinomycetota</taxon>
        <taxon>Actinomycetes</taxon>
        <taxon>Micrococcales</taxon>
        <taxon>Microbacteriaceae</taxon>
        <taxon>Clavibacter</taxon>
    </lineage>
</organism>
<dbReference type="Proteomes" id="UP000265361">
    <property type="component" value="Unassembled WGS sequence"/>
</dbReference>